<reference evidence="3" key="1">
    <citation type="submission" date="2016-11" db="EMBL/GenBank/DDBJ databases">
        <title>Comparative genomic and phenotypic analysis of Granulibacter bethesdensis clinical isolates from patients with chronic granulomatous disease.</title>
        <authorList>
            <person name="Zarember K.A."/>
            <person name="Porcella S.F."/>
            <person name="Chu J."/>
            <person name="Ding L."/>
            <person name="Dahlstrom E."/>
            <person name="Barbian K."/>
            <person name="Martens C."/>
            <person name="Sykora L."/>
            <person name="Kramer S."/>
            <person name="Pettinato A.M."/>
            <person name="Hong H."/>
            <person name="Wald G."/>
            <person name="Berg L.J."/>
            <person name="Rogge L.S."/>
            <person name="Greenberg D.E."/>
            <person name="Falcone E.L."/>
            <person name="Neves J.F."/>
            <person name="Simoes M.J."/>
            <person name="Casal M."/>
            <person name="Rodriguez-Lopez F.C."/>
            <person name="Zelazny A."/>
            <person name="Gallin J.I."/>
            <person name="Holland S.M."/>
        </authorList>
    </citation>
    <scope>NUCLEOTIDE SEQUENCE [LARGE SCALE GENOMIC DNA]</scope>
    <source>
        <strain evidence="3">NIH9.1</strain>
    </source>
</reference>
<name>A0AAC9K6F8_9PROT</name>
<dbReference type="EMBL" id="CP018191">
    <property type="protein sequence ID" value="APH53530.1"/>
    <property type="molecule type" value="Genomic_DNA"/>
</dbReference>
<protein>
    <submittedName>
        <fullName evidence="2">Secreted protein</fullName>
    </submittedName>
</protein>
<feature type="chain" id="PRO_5041923838" evidence="1">
    <location>
        <begin position="32"/>
        <end position="140"/>
    </location>
</feature>
<feature type="signal peptide" evidence="1">
    <location>
        <begin position="1"/>
        <end position="31"/>
    </location>
</feature>
<proteinExistence type="predicted"/>
<dbReference type="AlphaFoldDB" id="A0AAC9K6F8"/>
<evidence type="ECO:0000313" key="3">
    <source>
        <dbReference type="Proteomes" id="UP000182373"/>
    </source>
</evidence>
<accession>A0AAC9K6F8</accession>
<sequence>MPPPAIQIPEITMGIRLIRLTAAALFLPALAGCDAPAPKDPATARLTAELNLLQAHKGQASNDCLKAMKDFNASADLVINNQTVSKADPVSVDIMEGNRLIAERSCRAGAEAICDTADNLPPEQMQACQILRTIPAPRYY</sequence>
<evidence type="ECO:0000256" key="1">
    <source>
        <dbReference type="SAM" id="SignalP"/>
    </source>
</evidence>
<evidence type="ECO:0000313" key="2">
    <source>
        <dbReference type="EMBL" id="APH53530.1"/>
    </source>
</evidence>
<keyword evidence="1" id="KW-0732">Signal</keyword>
<gene>
    <name evidence="2" type="ORF">GbCGDNIH9_0303</name>
</gene>
<dbReference type="Proteomes" id="UP000182373">
    <property type="component" value="Chromosome"/>
</dbReference>
<organism evidence="2 3">
    <name type="scientific">Granulibacter bethesdensis</name>
    <dbReference type="NCBI Taxonomy" id="364410"/>
    <lineage>
        <taxon>Bacteria</taxon>
        <taxon>Pseudomonadati</taxon>
        <taxon>Pseudomonadota</taxon>
        <taxon>Alphaproteobacteria</taxon>
        <taxon>Acetobacterales</taxon>
        <taxon>Acetobacteraceae</taxon>
        <taxon>Granulibacter</taxon>
    </lineage>
</organism>